<gene>
    <name evidence="1" type="ORF">EOE67_19960</name>
</gene>
<keyword evidence="2" id="KW-1185">Reference proteome</keyword>
<protein>
    <submittedName>
        <fullName evidence="1">Uncharacterized protein</fullName>
    </submittedName>
</protein>
<sequence length="94" mass="11057">MEFFLVLISLSLLILSYHFHAKLYALAGEPQIYAEVALELHQQAHELLMRKDQIEASQSPEGSDENERWKNDLAQYMEDYEQKGLVRRRVHLGR</sequence>
<comment type="caution">
    <text evidence="1">The sequence shown here is derived from an EMBL/GenBank/DDBJ whole genome shotgun (WGS) entry which is preliminary data.</text>
</comment>
<dbReference type="OrthoDB" id="5771239at2"/>
<name>A0A437Q9M3_9GAMM</name>
<accession>A0A437Q9M3</accession>
<dbReference type="RefSeq" id="WP_127701305.1">
    <property type="nucleotide sequence ID" value="NZ_SACS01000039.1"/>
</dbReference>
<evidence type="ECO:0000313" key="1">
    <source>
        <dbReference type="EMBL" id="RVU31274.1"/>
    </source>
</evidence>
<dbReference type="EMBL" id="SACS01000039">
    <property type="protein sequence ID" value="RVU31274.1"/>
    <property type="molecule type" value="Genomic_DNA"/>
</dbReference>
<dbReference type="Proteomes" id="UP000283077">
    <property type="component" value="Unassembled WGS sequence"/>
</dbReference>
<proteinExistence type="predicted"/>
<reference evidence="1 2" key="1">
    <citation type="submission" date="2019-01" db="EMBL/GenBank/DDBJ databases">
        <authorList>
            <person name="Chen W.-M."/>
        </authorList>
    </citation>
    <scope>NUCLEOTIDE SEQUENCE [LARGE SCALE GENOMIC DNA]</scope>
    <source>
        <strain evidence="1 2">KYPC3</strain>
    </source>
</reference>
<evidence type="ECO:0000313" key="2">
    <source>
        <dbReference type="Proteomes" id="UP000283077"/>
    </source>
</evidence>
<organism evidence="1 2">
    <name type="scientific">Rheinheimera riviphila</name>
    <dbReference type="NCBI Taxonomy" id="1834037"/>
    <lineage>
        <taxon>Bacteria</taxon>
        <taxon>Pseudomonadati</taxon>
        <taxon>Pseudomonadota</taxon>
        <taxon>Gammaproteobacteria</taxon>
        <taxon>Chromatiales</taxon>
        <taxon>Chromatiaceae</taxon>
        <taxon>Rheinheimera</taxon>
    </lineage>
</organism>
<dbReference type="AlphaFoldDB" id="A0A437Q9M3"/>